<keyword evidence="2" id="KW-1185">Reference proteome</keyword>
<dbReference type="EMBL" id="BMZG01000006">
    <property type="protein sequence ID" value="GHA73335.1"/>
    <property type="molecule type" value="Genomic_DNA"/>
</dbReference>
<organism evidence="1 2">
    <name type="scientific">Formosimonas limnophila</name>
    <dbReference type="NCBI Taxonomy" id="1384487"/>
    <lineage>
        <taxon>Bacteria</taxon>
        <taxon>Pseudomonadati</taxon>
        <taxon>Pseudomonadota</taxon>
        <taxon>Betaproteobacteria</taxon>
        <taxon>Burkholderiales</taxon>
        <taxon>Burkholderiaceae</taxon>
        <taxon>Formosimonas</taxon>
    </lineage>
</organism>
<evidence type="ECO:0000313" key="2">
    <source>
        <dbReference type="Proteomes" id="UP000614287"/>
    </source>
</evidence>
<reference evidence="1" key="2">
    <citation type="submission" date="2020-09" db="EMBL/GenBank/DDBJ databases">
        <authorList>
            <person name="Sun Q."/>
            <person name="Kim S."/>
        </authorList>
    </citation>
    <scope>NUCLEOTIDE SEQUENCE</scope>
    <source>
        <strain evidence="1">KCTC 32501</strain>
    </source>
</reference>
<name>A0A8J3CMZ8_9BURK</name>
<gene>
    <name evidence="1" type="ORF">GCM10009007_12830</name>
</gene>
<proteinExistence type="predicted"/>
<evidence type="ECO:0000313" key="1">
    <source>
        <dbReference type="EMBL" id="GHA73335.1"/>
    </source>
</evidence>
<sequence length="59" mass="6871">MAVPMNQNQTSDLRPSVDLLSPKNVEHVMSKTPKDIKYNQLFFIRGFLSKRMMSKNKVM</sequence>
<comment type="caution">
    <text evidence="1">The sequence shown here is derived from an EMBL/GenBank/DDBJ whole genome shotgun (WGS) entry which is preliminary data.</text>
</comment>
<dbReference type="AlphaFoldDB" id="A0A8J3CMZ8"/>
<reference evidence="1" key="1">
    <citation type="journal article" date="2014" name="Int. J. Syst. Evol. Microbiol.">
        <title>Complete genome sequence of Corynebacterium casei LMG S-19264T (=DSM 44701T), isolated from a smear-ripened cheese.</title>
        <authorList>
            <consortium name="US DOE Joint Genome Institute (JGI-PGF)"/>
            <person name="Walter F."/>
            <person name="Albersmeier A."/>
            <person name="Kalinowski J."/>
            <person name="Ruckert C."/>
        </authorList>
    </citation>
    <scope>NUCLEOTIDE SEQUENCE</scope>
    <source>
        <strain evidence="1">KCTC 32501</strain>
    </source>
</reference>
<dbReference type="Proteomes" id="UP000614287">
    <property type="component" value="Unassembled WGS sequence"/>
</dbReference>
<protein>
    <submittedName>
        <fullName evidence="1">Uncharacterized protein</fullName>
    </submittedName>
</protein>
<accession>A0A8J3CMZ8</accession>